<dbReference type="GO" id="GO:0042773">
    <property type="term" value="P:ATP synthesis coupled electron transport"/>
    <property type="evidence" value="ECO:0007669"/>
    <property type="project" value="InterPro"/>
</dbReference>
<dbReference type="RefSeq" id="YP_010165804.1">
    <property type="nucleotide sequence ID" value="NC_057514.1"/>
</dbReference>
<feature type="transmembrane region" description="Helical" evidence="16">
    <location>
        <begin position="149"/>
        <end position="171"/>
    </location>
</feature>
<accession>A0A894JH98</accession>
<evidence type="ECO:0000256" key="5">
    <source>
        <dbReference type="ARBA" id="ARBA00022660"/>
    </source>
</evidence>
<keyword evidence="5" id="KW-0679">Respiratory chain</keyword>
<sequence>MSCMKKTENSYLFSWAWLLAIISSITLVFFSLYQSSTCFLMELDFSSFSLFPFSVPVVIDLFSVIFSMTVLTISSWVALFSMFYMHNEPTGTRFIKILMLFVAAMNMLIFIPSMLGLMVGWDGLGVVSFLLVIYYSNSESLAAGMITALMNRIGDSLFILFLGFNATIFSWHFSDSFLGIFSLPILLAMVVGGMTKSAQIPFAAWLPAAMAAPTPVSTLVHSSTLVTAGVYVLLRFSESLNGLPLIFLMISSIMTLLMAGISATMESDLKKIVALSTLSQLGVMLFALSNQMPNMCFFHLITHAFFKATMFLCVGTLIFTSGGIQDYRLSGGCWYKMPVVSSWLIVCCMCLTGLPFTSGFLSKDVIVESCLWNDLSMLTVVYMFFSVVLTAIYSTRMIFTIAFAKSYNSVETINDQKQKYATIPITGMGMMALFSGWLIQNTSVSFNQYILIPGTLKSLTITSVVIGLMISLFIFIISQKKYIMNNNFFSWFFKKMWFLTEVSGNPVSVSFLSISLKMYRSIEKSWVSDFWNKNVKETLTFLNVGIRKSQNHMLGKIFLLSVLSFLLFILIK</sequence>
<dbReference type="Pfam" id="PF00361">
    <property type="entry name" value="Proton_antipo_M"/>
    <property type="match status" value="1"/>
</dbReference>
<evidence type="ECO:0000256" key="11">
    <source>
        <dbReference type="ARBA" id="ARBA00023027"/>
    </source>
</evidence>
<comment type="function">
    <text evidence="16">Core subunit of the mitochondrial membrane respiratory chain NADH dehydrogenase (Complex I) which catalyzes electron transfer from NADH through the respiratory chain, using ubiquinone as an electron acceptor. Essential for the catalytic activity and assembly of complex I.</text>
</comment>
<dbReference type="PRINTS" id="PR01434">
    <property type="entry name" value="NADHDHGNASE5"/>
</dbReference>
<feature type="domain" description="NADH-Ubiquinone oxidoreductase (complex I) chain 5 N-terminal" evidence="18">
    <location>
        <begin position="50"/>
        <end position="94"/>
    </location>
</feature>
<organism evidence="20">
    <name type="scientific">Dreissena rostriformis</name>
    <dbReference type="NCBI Taxonomy" id="205083"/>
    <lineage>
        <taxon>Eukaryota</taxon>
        <taxon>Metazoa</taxon>
        <taxon>Spiralia</taxon>
        <taxon>Lophotrochozoa</taxon>
        <taxon>Mollusca</taxon>
        <taxon>Bivalvia</taxon>
        <taxon>Autobranchia</taxon>
        <taxon>Heteroconchia</taxon>
        <taxon>Euheterodonta</taxon>
        <taxon>Imparidentia</taxon>
        <taxon>Neoheterodontei</taxon>
        <taxon>Myida</taxon>
        <taxon>Dreissenoidea</taxon>
        <taxon>Dreissenidae</taxon>
        <taxon>Dreissena</taxon>
    </lineage>
</organism>
<keyword evidence="8" id="KW-1278">Translocase</keyword>
<dbReference type="GO" id="GO:0005743">
    <property type="term" value="C:mitochondrial inner membrane"/>
    <property type="evidence" value="ECO:0007669"/>
    <property type="project" value="UniProtKB-SubCell"/>
</dbReference>
<evidence type="ECO:0000259" key="18">
    <source>
        <dbReference type="Pfam" id="PF00662"/>
    </source>
</evidence>
<keyword evidence="4 16" id="KW-0813">Transport</keyword>
<proteinExistence type="inferred from homology"/>
<dbReference type="InterPro" id="IPR010934">
    <property type="entry name" value="NADH_DH_su5_C"/>
</dbReference>
<keyword evidence="6 16" id="KW-0812">Transmembrane</keyword>
<dbReference type="EC" id="7.1.1.2" evidence="2 16"/>
<protein>
    <recommendedName>
        <fullName evidence="3 16">NADH-ubiquinone oxidoreductase chain 5</fullName>
        <ecNumber evidence="2 16">7.1.1.2</ecNumber>
    </recommendedName>
</protein>
<dbReference type="Pfam" id="PF00662">
    <property type="entry name" value="Proton_antipo_N"/>
    <property type="match status" value="1"/>
</dbReference>
<evidence type="ECO:0000256" key="12">
    <source>
        <dbReference type="ARBA" id="ARBA00023075"/>
    </source>
</evidence>
<gene>
    <name evidence="20" type="primary">ND5</name>
</gene>
<evidence type="ECO:0000256" key="3">
    <source>
        <dbReference type="ARBA" id="ARBA00021096"/>
    </source>
</evidence>
<dbReference type="AlphaFoldDB" id="A0A894JH98"/>
<dbReference type="GO" id="GO:0008137">
    <property type="term" value="F:NADH dehydrogenase (ubiquinone) activity"/>
    <property type="evidence" value="ECO:0007669"/>
    <property type="project" value="UniProtKB-EC"/>
</dbReference>
<evidence type="ECO:0000256" key="16">
    <source>
        <dbReference type="RuleBase" id="RU003404"/>
    </source>
</evidence>
<feature type="transmembrane region" description="Helical" evidence="16">
    <location>
        <begin position="553"/>
        <end position="571"/>
    </location>
</feature>
<evidence type="ECO:0000256" key="9">
    <source>
        <dbReference type="ARBA" id="ARBA00022982"/>
    </source>
</evidence>
<evidence type="ECO:0000259" key="17">
    <source>
        <dbReference type="Pfam" id="PF00361"/>
    </source>
</evidence>
<dbReference type="GO" id="GO:0015990">
    <property type="term" value="P:electron transport coupled proton transport"/>
    <property type="evidence" value="ECO:0007669"/>
    <property type="project" value="TreeGrafter"/>
</dbReference>
<dbReference type="InterPro" id="IPR001750">
    <property type="entry name" value="ND/Mrp_TM"/>
</dbReference>
<keyword evidence="10 16" id="KW-1133">Transmembrane helix</keyword>
<feature type="domain" description="NADH dehydrogenase subunit 5 C-terminal" evidence="19">
    <location>
        <begin position="393"/>
        <end position="570"/>
    </location>
</feature>
<evidence type="ECO:0000313" key="20">
    <source>
        <dbReference type="EMBL" id="QRV59738.1"/>
    </source>
</evidence>
<evidence type="ECO:0000256" key="14">
    <source>
        <dbReference type="ARBA" id="ARBA00023136"/>
    </source>
</evidence>
<feature type="transmembrane region" description="Helical" evidence="16">
    <location>
        <begin position="381"/>
        <end position="399"/>
    </location>
</feature>
<keyword evidence="12 16" id="KW-0830">Ubiquinone</keyword>
<evidence type="ECO:0000256" key="7">
    <source>
        <dbReference type="ARBA" id="ARBA00022792"/>
    </source>
</evidence>
<name>A0A894JH98_9BIVA</name>
<dbReference type="GeneID" id="67270463"/>
<comment type="similarity">
    <text evidence="16">Belongs to the complex I subunit 5 family.</text>
</comment>
<feature type="transmembrane region" description="Helical" evidence="16">
    <location>
        <begin position="216"/>
        <end position="234"/>
    </location>
</feature>
<keyword evidence="9" id="KW-0249">Electron transport</keyword>
<feature type="transmembrane region" description="Helical" evidence="16">
    <location>
        <begin position="459"/>
        <end position="477"/>
    </location>
</feature>
<evidence type="ECO:0000256" key="8">
    <source>
        <dbReference type="ARBA" id="ARBA00022967"/>
    </source>
</evidence>
<geneLocation type="mitochondrion" evidence="20"/>
<feature type="transmembrane region" description="Helical" evidence="16">
    <location>
        <begin position="177"/>
        <end position="195"/>
    </location>
</feature>
<evidence type="ECO:0000256" key="15">
    <source>
        <dbReference type="ARBA" id="ARBA00049551"/>
    </source>
</evidence>
<feature type="transmembrane region" description="Helical" evidence="16">
    <location>
        <begin position="240"/>
        <end position="260"/>
    </location>
</feature>
<evidence type="ECO:0000256" key="4">
    <source>
        <dbReference type="ARBA" id="ARBA00022448"/>
    </source>
</evidence>
<feature type="transmembrane region" description="Helical" evidence="16">
    <location>
        <begin position="12"/>
        <end position="33"/>
    </location>
</feature>
<dbReference type="InterPro" id="IPR001516">
    <property type="entry name" value="Proton_antipo_N"/>
</dbReference>
<keyword evidence="11 16" id="KW-0520">NAD</keyword>
<feature type="transmembrane region" description="Helical" evidence="16">
    <location>
        <begin position="297"/>
        <end position="319"/>
    </location>
</feature>
<evidence type="ECO:0000256" key="6">
    <source>
        <dbReference type="ARBA" id="ARBA00022692"/>
    </source>
</evidence>
<dbReference type="PANTHER" id="PTHR42829:SF2">
    <property type="entry name" value="NADH-UBIQUINONE OXIDOREDUCTASE CHAIN 5"/>
    <property type="match status" value="1"/>
</dbReference>
<keyword evidence="7" id="KW-0999">Mitochondrion inner membrane</keyword>
<keyword evidence="14 16" id="KW-0472">Membrane</keyword>
<dbReference type="GO" id="GO:0003954">
    <property type="term" value="F:NADH dehydrogenase activity"/>
    <property type="evidence" value="ECO:0007669"/>
    <property type="project" value="TreeGrafter"/>
</dbReference>
<feature type="domain" description="NADH:quinone oxidoreductase/Mrp antiporter transmembrane" evidence="17">
    <location>
        <begin position="114"/>
        <end position="389"/>
    </location>
</feature>
<feature type="transmembrane region" description="Helical" evidence="16">
    <location>
        <begin position="420"/>
        <end position="439"/>
    </location>
</feature>
<evidence type="ECO:0000256" key="2">
    <source>
        <dbReference type="ARBA" id="ARBA00012944"/>
    </source>
</evidence>
<dbReference type="EMBL" id="MW080914">
    <property type="protein sequence ID" value="QRV59738.1"/>
    <property type="molecule type" value="Genomic_DNA"/>
</dbReference>
<feature type="transmembrane region" description="Helical" evidence="16">
    <location>
        <begin position="340"/>
        <end position="361"/>
    </location>
</feature>
<keyword evidence="13 16" id="KW-0496">Mitochondrion</keyword>
<evidence type="ECO:0000256" key="10">
    <source>
        <dbReference type="ARBA" id="ARBA00022989"/>
    </source>
</evidence>
<dbReference type="CTD" id="4540"/>
<dbReference type="InterPro" id="IPR003945">
    <property type="entry name" value="NU5C-like"/>
</dbReference>
<evidence type="ECO:0000256" key="13">
    <source>
        <dbReference type="ARBA" id="ARBA00023128"/>
    </source>
</evidence>
<comment type="catalytic activity">
    <reaction evidence="15 16">
        <text>a ubiquinone + NADH + 5 H(+)(in) = a ubiquinol + NAD(+) + 4 H(+)(out)</text>
        <dbReference type="Rhea" id="RHEA:29091"/>
        <dbReference type="Rhea" id="RHEA-COMP:9565"/>
        <dbReference type="Rhea" id="RHEA-COMP:9566"/>
        <dbReference type="ChEBI" id="CHEBI:15378"/>
        <dbReference type="ChEBI" id="CHEBI:16389"/>
        <dbReference type="ChEBI" id="CHEBI:17976"/>
        <dbReference type="ChEBI" id="CHEBI:57540"/>
        <dbReference type="ChEBI" id="CHEBI:57945"/>
        <dbReference type="EC" id="7.1.1.2"/>
    </reaction>
</comment>
<evidence type="ECO:0000256" key="1">
    <source>
        <dbReference type="ARBA" id="ARBA00004448"/>
    </source>
</evidence>
<dbReference type="PANTHER" id="PTHR42829">
    <property type="entry name" value="NADH-UBIQUINONE OXIDOREDUCTASE CHAIN 5"/>
    <property type="match status" value="1"/>
</dbReference>
<feature type="transmembrane region" description="Helical" evidence="16">
    <location>
        <begin position="94"/>
        <end position="112"/>
    </location>
</feature>
<feature type="transmembrane region" description="Helical" evidence="16">
    <location>
        <begin position="53"/>
        <end position="82"/>
    </location>
</feature>
<comment type="subcellular location">
    <subcellularLocation>
        <location evidence="1">Mitochondrion inner membrane</location>
        <topology evidence="1">Multi-pass membrane protein</topology>
    </subcellularLocation>
</comment>
<evidence type="ECO:0000259" key="19">
    <source>
        <dbReference type="Pfam" id="PF06455"/>
    </source>
</evidence>
<dbReference type="Pfam" id="PF06455">
    <property type="entry name" value="NADH5_C"/>
    <property type="match status" value="1"/>
</dbReference>
<reference evidence="20" key="1">
    <citation type="submission" date="2020-10" db="EMBL/GenBank/DDBJ databases">
        <title>The expanded plant-like mitogenome of the invasive quagga mussel, Dreissena rostriformis.</title>
        <authorList>
            <person name="Calcino A.D."/>
            <person name="Baranyi C."/>
            <person name="Wanninger A."/>
        </authorList>
    </citation>
    <scope>NUCLEOTIDE SEQUENCE</scope>
</reference>